<dbReference type="AlphaFoldDB" id="A0A4R8QU38"/>
<comment type="caution">
    <text evidence="1">The sequence shown here is derived from an EMBL/GenBank/DDBJ whole genome shotgun (WGS) entry which is preliminary data.</text>
</comment>
<protein>
    <submittedName>
        <fullName evidence="1">Uncharacterized protein</fullName>
    </submittedName>
</protein>
<evidence type="ECO:0000313" key="1">
    <source>
        <dbReference type="EMBL" id="TDZ47485.1"/>
    </source>
</evidence>
<reference evidence="1 2" key="1">
    <citation type="journal article" date="2019" name="Sci. Rep.">
        <title>Extended insight into the Mycobacterium chelonae-abscessus complex through whole genome sequencing of Mycobacterium salmoniphilum outbreak and Mycobacterium salmoniphilum-like strains.</title>
        <authorList>
            <person name="Behra P.R.K."/>
            <person name="Das S."/>
            <person name="Pettersson B.M.F."/>
            <person name="Shirreff L."/>
            <person name="DuCote T."/>
            <person name="Jacobsson K.G."/>
            <person name="Ennis D.G."/>
            <person name="Kirsebom L.A."/>
        </authorList>
    </citation>
    <scope>NUCLEOTIDE SEQUENCE [LARGE SCALE GENOMIC DNA]</scope>
    <source>
        <strain evidence="1 2">CCUG 63697</strain>
    </source>
</reference>
<dbReference type="EMBL" id="PECC01000030">
    <property type="protein sequence ID" value="TDZ47485.1"/>
    <property type="molecule type" value="Genomic_DNA"/>
</dbReference>
<proteinExistence type="predicted"/>
<accession>A0A4R8QU38</accession>
<name>A0A4R8QU38_9MYCO</name>
<dbReference type="Proteomes" id="UP000295165">
    <property type="component" value="Unassembled WGS sequence"/>
</dbReference>
<gene>
    <name evidence="1" type="ORF">CCUG63697_04539</name>
</gene>
<organism evidence="1 2">
    <name type="scientific">Mycobacteroides franklinii</name>
    <dbReference type="NCBI Taxonomy" id="948102"/>
    <lineage>
        <taxon>Bacteria</taxon>
        <taxon>Bacillati</taxon>
        <taxon>Actinomycetota</taxon>
        <taxon>Actinomycetes</taxon>
        <taxon>Mycobacteriales</taxon>
        <taxon>Mycobacteriaceae</taxon>
        <taxon>Mycobacteroides</taxon>
    </lineage>
</organism>
<evidence type="ECO:0000313" key="2">
    <source>
        <dbReference type="Proteomes" id="UP000295165"/>
    </source>
</evidence>
<sequence>MLLIATVWAIGACSTVVSGTATGRLPAPTGQTLFDGPVPTYGQTFTEKQTTLLAYLRALRRVDPCGLLLMLKDIGAPTYISGDVGGCFGSVKVAGSASPSSVGLSLILGDYSREKPEFRVDGTPVFHTAGTCLYEFPIALDKLPNAPKLTRGAGTSALRVVVVDGSRSGLVPNCKMAQPVIGVLAKMNPADMPVRDALSAYPIKIAERDPCEILGEYPGQANEVRQSLFGDPYACRFSLQDNDAQFELTIRTGVDPPSRLRGEIRDGVEYFHGRDGSMCTSMVRLGKPLYARDVPGGAVQESSTPERVFIEVLTFSLKNSDCGSTREMIDKAVRIFRGSFD</sequence>
<keyword evidence="2" id="KW-1185">Reference proteome</keyword>